<reference evidence="1 2" key="1">
    <citation type="journal article" date="2014" name="Nat. Commun.">
        <title>Multiple recent horizontal transfers of a large genomic region in cheese making fungi.</title>
        <authorList>
            <person name="Cheeseman K."/>
            <person name="Ropars J."/>
            <person name="Renault P."/>
            <person name="Dupont J."/>
            <person name="Gouzy J."/>
            <person name="Branca A."/>
            <person name="Abraham A.L."/>
            <person name="Ceppi M."/>
            <person name="Conseiller E."/>
            <person name="Debuchy R."/>
            <person name="Malagnac F."/>
            <person name="Goarin A."/>
            <person name="Silar P."/>
            <person name="Lacoste S."/>
            <person name="Sallet E."/>
            <person name="Bensimon A."/>
            <person name="Giraud T."/>
            <person name="Brygoo Y."/>
        </authorList>
    </citation>
    <scope>NUCLEOTIDE SEQUENCE [LARGE SCALE GENOMIC DNA]</scope>
    <source>
        <strain evidence="2">FM 013</strain>
    </source>
</reference>
<protein>
    <submittedName>
        <fullName evidence="1">Str. FM013</fullName>
    </submittedName>
</protein>
<dbReference type="Proteomes" id="UP000053732">
    <property type="component" value="Unassembled WGS sequence"/>
</dbReference>
<dbReference type="EMBL" id="HG793137">
    <property type="protein sequence ID" value="CRL20116.1"/>
    <property type="molecule type" value="Genomic_DNA"/>
</dbReference>
<proteinExistence type="predicted"/>
<accession>A0A0G4P1B8</accession>
<evidence type="ECO:0000313" key="2">
    <source>
        <dbReference type="Proteomes" id="UP000053732"/>
    </source>
</evidence>
<name>A0A0G4P1B8_PENC3</name>
<gene>
    <name evidence="1" type="ORF">PCAMFM013_S004g000056</name>
</gene>
<evidence type="ECO:0000313" key="1">
    <source>
        <dbReference type="EMBL" id="CRL20116.1"/>
    </source>
</evidence>
<organism evidence="1 2">
    <name type="scientific">Penicillium camemberti (strain FM 013)</name>
    <dbReference type="NCBI Taxonomy" id="1429867"/>
    <lineage>
        <taxon>Eukaryota</taxon>
        <taxon>Fungi</taxon>
        <taxon>Dikarya</taxon>
        <taxon>Ascomycota</taxon>
        <taxon>Pezizomycotina</taxon>
        <taxon>Eurotiomycetes</taxon>
        <taxon>Eurotiomycetidae</taxon>
        <taxon>Eurotiales</taxon>
        <taxon>Aspergillaceae</taxon>
        <taxon>Penicillium</taxon>
    </lineage>
</organism>
<sequence length="65" mass="7365">MLDQALYTYMICFASPTTSIEEGSPENMCEKEKSLPDTLSKEVRGYPRHHPWTSRAAQVGMIVMT</sequence>
<keyword evidence="2" id="KW-1185">Reference proteome</keyword>
<dbReference type="AlphaFoldDB" id="A0A0G4P1B8"/>